<proteinExistence type="predicted"/>
<evidence type="ECO:0000313" key="9">
    <source>
        <dbReference type="EMBL" id="QFY43743.1"/>
    </source>
</evidence>
<dbReference type="KEGG" id="mmob:F6R98_14830"/>
<feature type="signal peptide" evidence="7">
    <location>
        <begin position="1"/>
        <end position="24"/>
    </location>
</feature>
<dbReference type="EMBL" id="CP044205">
    <property type="protein sequence ID" value="QFY43743.1"/>
    <property type="molecule type" value="Genomic_DNA"/>
</dbReference>
<evidence type="ECO:0000256" key="6">
    <source>
        <dbReference type="PROSITE-ProRule" id="PRU00433"/>
    </source>
</evidence>
<keyword evidence="1" id="KW-0813">Transport</keyword>
<evidence type="ECO:0000313" key="10">
    <source>
        <dbReference type="Proteomes" id="UP000325755"/>
    </source>
</evidence>
<evidence type="ECO:0000256" key="2">
    <source>
        <dbReference type="ARBA" id="ARBA00022617"/>
    </source>
</evidence>
<dbReference type="GO" id="GO:0009055">
    <property type="term" value="F:electron transfer activity"/>
    <property type="evidence" value="ECO:0007669"/>
    <property type="project" value="InterPro"/>
</dbReference>
<feature type="chain" id="PRO_5024940244" evidence="7">
    <location>
        <begin position="25"/>
        <end position="204"/>
    </location>
</feature>
<dbReference type="RefSeq" id="WP_153249723.1">
    <property type="nucleotide sequence ID" value="NZ_CP044205.1"/>
</dbReference>
<evidence type="ECO:0000256" key="3">
    <source>
        <dbReference type="ARBA" id="ARBA00022723"/>
    </source>
</evidence>
<dbReference type="InterPro" id="IPR036909">
    <property type="entry name" value="Cyt_c-like_dom_sf"/>
</dbReference>
<reference evidence="9 10" key="1">
    <citation type="submission" date="2019-09" db="EMBL/GenBank/DDBJ databases">
        <title>Ecophysiology of the spiral-shaped methanotroph Methylospira mobilis as revealed by the complete genome sequence.</title>
        <authorList>
            <person name="Oshkin I.Y."/>
            <person name="Dedysh S.N."/>
            <person name="Miroshnikov K."/>
            <person name="Danilova O.V."/>
            <person name="Hakobyan A."/>
            <person name="Liesack W."/>
        </authorList>
    </citation>
    <scope>NUCLEOTIDE SEQUENCE [LARGE SCALE GENOMIC DNA]</scope>
    <source>
        <strain evidence="9 10">Shm1</strain>
    </source>
</reference>
<evidence type="ECO:0000259" key="8">
    <source>
        <dbReference type="PROSITE" id="PS51007"/>
    </source>
</evidence>
<keyword evidence="7" id="KW-0732">Signal</keyword>
<keyword evidence="10" id="KW-1185">Reference proteome</keyword>
<dbReference type="InterPro" id="IPR050597">
    <property type="entry name" value="Cytochrome_c_Oxidase_Subunit"/>
</dbReference>
<dbReference type="InterPro" id="IPR009056">
    <property type="entry name" value="Cyt_c-like_dom"/>
</dbReference>
<keyword evidence="5 6" id="KW-0408">Iron</keyword>
<protein>
    <submittedName>
        <fullName evidence="9">C-type cytochrome</fullName>
    </submittedName>
</protein>
<dbReference type="GO" id="GO:0020037">
    <property type="term" value="F:heme binding"/>
    <property type="evidence" value="ECO:0007669"/>
    <property type="project" value="InterPro"/>
</dbReference>
<dbReference type="PANTHER" id="PTHR33751:SF9">
    <property type="entry name" value="CYTOCHROME C4"/>
    <property type="match status" value="1"/>
</dbReference>
<dbReference type="OrthoDB" id="9796421at2"/>
<keyword evidence="4" id="KW-0249">Electron transport</keyword>
<dbReference type="PROSITE" id="PS51007">
    <property type="entry name" value="CYTC"/>
    <property type="match status" value="2"/>
</dbReference>
<gene>
    <name evidence="9" type="ORF">F6R98_14830</name>
</gene>
<name>A0A5Q0BIU9_9GAMM</name>
<dbReference type="Pfam" id="PF00034">
    <property type="entry name" value="Cytochrom_C"/>
    <property type="match status" value="2"/>
</dbReference>
<evidence type="ECO:0000256" key="5">
    <source>
        <dbReference type="ARBA" id="ARBA00023004"/>
    </source>
</evidence>
<evidence type="ECO:0000256" key="1">
    <source>
        <dbReference type="ARBA" id="ARBA00022448"/>
    </source>
</evidence>
<dbReference type="SUPFAM" id="SSF46626">
    <property type="entry name" value="Cytochrome c"/>
    <property type="match status" value="2"/>
</dbReference>
<dbReference type="AlphaFoldDB" id="A0A5Q0BIU9"/>
<dbReference type="Proteomes" id="UP000325755">
    <property type="component" value="Chromosome"/>
</dbReference>
<feature type="domain" description="Cytochrome c" evidence="8">
    <location>
        <begin position="26"/>
        <end position="108"/>
    </location>
</feature>
<keyword evidence="3 6" id="KW-0479">Metal-binding</keyword>
<evidence type="ECO:0000256" key="4">
    <source>
        <dbReference type="ARBA" id="ARBA00022982"/>
    </source>
</evidence>
<accession>A0A5Q0BIU9</accession>
<evidence type="ECO:0000256" key="7">
    <source>
        <dbReference type="SAM" id="SignalP"/>
    </source>
</evidence>
<dbReference type="Gene3D" id="1.10.760.10">
    <property type="entry name" value="Cytochrome c-like domain"/>
    <property type="match status" value="2"/>
</dbReference>
<dbReference type="InParanoid" id="A0A5Q0BIU9"/>
<sequence>MRTVKYMGLLALLLGGFASLDAVAADDADEGRKRAQTCEGCHAIEGYSNAFPAYQVPRIGGQHAEYVVSALKSYQQNGSRVHGSMEGNSAGLSEQDYRNIAAYVSKFRGLGLKNPVSGNAVKGKEKAGMCAGCHGEDGNTLDVNNPRLAGQHESYLIKALKEYKSGARKSPVMNGMSAMLDDSDIVDVAAYYASQSKGLVTLPR</sequence>
<organism evidence="9 10">
    <name type="scientific">Candidatus Methylospira mobilis</name>
    <dbReference type="NCBI Taxonomy" id="1808979"/>
    <lineage>
        <taxon>Bacteria</taxon>
        <taxon>Pseudomonadati</taxon>
        <taxon>Pseudomonadota</taxon>
        <taxon>Gammaproteobacteria</taxon>
        <taxon>Methylococcales</taxon>
        <taxon>Methylococcaceae</taxon>
        <taxon>Candidatus Methylospira</taxon>
    </lineage>
</organism>
<keyword evidence="2 6" id="KW-0349">Heme</keyword>
<dbReference type="PANTHER" id="PTHR33751">
    <property type="entry name" value="CBB3-TYPE CYTOCHROME C OXIDASE SUBUNIT FIXP"/>
    <property type="match status" value="1"/>
</dbReference>
<dbReference type="GO" id="GO:0046872">
    <property type="term" value="F:metal ion binding"/>
    <property type="evidence" value="ECO:0007669"/>
    <property type="project" value="UniProtKB-KW"/>
</dbReference>
<feature type="domain" description="Cytochrome c" evidence="8">
    <location>
        <begin position="118"/>
        <end position="196"/>
    </location>
</feature>